<proteinExistence type="predicted"/>
<evidence type="ECO:0000313" key="11">
    <source>
        <dbReference type="EMBL" id="ASY27751.1"/>
    </source>
</evidence>
<keyword evidence="3" id="KW-0055">Arginine biosynthesis</keyword>
<dbReference type="PANTHER" id="PTHR23342">
    <property type="entry name" value="N-ACETYLGLUTAMATE SYNTHASE"/>
    <property type="match status" value="1"/>
</dbReference>
<dbReference type="CDD" id="cd04238">
    <property type="entry name" value="AAK_NAGK-like"/>
    <property type="match status" value="1"/>
</dbReference>
<comment type="pathway">
    <text evidence="1">Amino-acid biosynthesis; L-arginine biosynthesis; N(2)-acetyl-L-ornithine from L-glutamate: step 2/4.</text>
</comment>
<dbReference type="GO" id="GO:0003991">
    <property type="term" value="F:acetylglutamate kinase activity"/>
    <property type="evidence" value="ECO:0007669"/>
    <property type="project" value="UniProtKB-EC"/>
</dbReference>
<evidence type="ECO:0000256" key="3">
    <source>
        <dbReference type="ARBA" id="ARBA00022571"/>
    </source>
</evidence>
<keyword evidence="6" id="KW-0547">Nucleotide-binding</keyword>
<protein>
    <recommendedName>
        <fullName evidence="2">acetylglutamate kinase</fullName>
        <ecNumber evidence="2">2.7.2.8</ecNumber>
    </recommendedName>
</protein>
<name>A0A249LF50_9ACTN</name>
<evidence type="ECO:0000256" key="4">
    <source>
        <dbReference type="ARBA" id="ARBA00022605"/>
    </source>
</evidence>
<dbReference type="PIRSF" id="PIRSF000728">
    <property type="entry name" value="NAGK"/>
    <property type="match status" value="1"/>
</dbReference>
<dbReference type="KEGG" id="plim:PHILAsVB114_03705"/>
<dbReference type="InterPro" id="IPR001057">
    <property type="entry name" value="Glu/AcGlu_kinase"/>
</dbReference>
<evidence type="ECO:0000256" key="7">
    <source>
        <dbReference type="ARBA" id="ARBA00022777"/>
    </source>
</evidence>
<dbReference type="GO" id="GO:0006526">
    <property type="term" value="P:L-arginine biosynthetic process"/>
    <property type="evidence" value="ECO:0007669"/>
    <property type="project" value="UniProtKB-KW"/>
</dbReference>
<dbReference type="AlphaFoldDB" id="A0A249LF50"/>
<dbReference type="SUPFAM" id="SSF53633">
    <property type="entry name" value="Carbamate kinase-like"/>
    <property type="match status" value="1"/>
</dbReference>
<dbReference type="NCBIfam" id="TIGR00761">
    <property type="entry name" value="argB"/>
    <property type="match status" value="1"/>
</dbReference>
<dbReference type="PRINTS" id="PR00474">
    <property type="entry name" value="GLU5KINASE"/>
</dbReference>
<dbReference type="EC" id="2.7.2.8" evidence="2"/>
<evidence type="ECO:0000256" key="5">
    <source>
        <dbReference type="ARBA" id="ARBA00022679"/>
    </source>
</evidence>
<feature type="domain" description="Aspartate/glutamate/uridylate kinase" evidence="10">
    <location>
        <begin position="1"/>
        <end position="232"/>
    </location>
</feature>
<reference evidence="11 12" key="1">
    <citation type="submission" date="2016-07" db="EMBL/GenBank/DDBJ databases">
        <title>High microdiversification within the ubiquitous acI lineage of Actinobacteria.</title>
        <authorList>
            <person name="Neuenschwander S.M."/>
            <person name="Salcher M."/>
            <person name="Ghai R."/>
            <person name="Pernthaler J."/>
        </authorList>
    </citation>
    <scope>NUCLEOTIDE SEQUENCE [LARGE SCALE GENOMIC DNA]</scope>
    <source>
        <strain evidence="11">MMS-VB-114</strain>
    </source>
</reference>
<dbReference type="Pfam" id="PF00696">
    <property type="entry name" value="AA_kinase"/>
    <property type="match status" value="1"/>
</dbReference>
<keyword evidence="12" id="KW-1185">Reference proteome</keyword>
<evidence type="ECO:0000256" key="1">
    <source>
        <dbReference type="ARBA" id="ARBA00004828"/>
    </source>
</evidence>
<accession>A0A249LF50</accession>
<dbReference type="InterPro" id="IPR001048">
    <property type="entry name" value="Asp/Glu/Uridylate_kinase"/>
</dbReference>
<dbReference type="GO" id="GO:0005737">
    <property type="term" value="C:cytoplasm"/>
    <property type="evidence" value="ECO:0007669"/>
    <property type="project" value="InterPro"/>
</dbReference>
<dbReference type="RefSeq" id="WP_095698047.1">
    <property type="nucleotide sequence ID" value="NZ_CP016782.1"/>
</dbReference>
<keyword evidence="5" id="KW-0808">Transferase</keyword>
<dbReference type="EMBL" id="CP016782">
    <property type="protein sequence ID" value="ASY27751.1"/>
    <property type="molecule type" value="Genomic_DNA"/>
</dbReference>
<evidence type="ECO:0000313" key="12">
    <source>
        <dbReference type="Proteomes" id="UP000217221"/>
    </source>
</evidence>
<evidence type="ECO:0000256" key="8">
    <source>
        <dbReference type="ARBA" id="ARBA00022840"/>
    </source>
</evidence>
<comment type="catalytic activity">
    <reaction evidence="9">
        <text>N-acetyl-L-glutamate + ATP = N-acetyl-L-glutamyl 5-phosphate + ADP</text>
        <dbReference type="Rhea" id="RHEA:14629"/>
        <dbReference type="ChEBI" id="CHEBI:30616"/>
        <dbReference type="ChEBI" id="CHEBI:44337"/>
        <dbReference type="ChEBI" id="CHEBI:57936"/>
        <dbReference type="ChEBI" id="CHEBI:456216"/>
        <dbReference type="EC" id="2.7.2.8"/>
    </reaction>
</comment>
<dbReference type="PANTHER" id="PTHR23342:SF0">
    <property type="entry name" value="N-ACETYLGLUTAMATE SYNTHASE, MITOCHONDRIAL"/>
    <property type="match status" value="1"/>
</dbReference>
<evidence type="ECO:0000259" key="10">
    <source>
        <dbReference type="Pfam" id="PF00696"/>
    </source>
</evidence>
<keyword evidence="4" id="KW-0028">Amino-acid biosynthesis</keyword>
<dbReference type="InterPro" id="IPR036393">
    <property type="entry name" value="AceGlu_kinase-like_sf"/>
</dbReference>
<keyword evidence="7 11" id="KW-0418">Kinase</keyword>
<dbReference type="OrthoDB" id="9803155at2"/>
<sequence>MIIIKFGGHAMNDTQGIFAAAIKSVLLKGEQVIVVHGGGPQINAELKNRNIESIFVNGYRFTTDEIFEVVDEVLSKVVGPEVANNLLLAGVKAQAMSGKQSEVIFAEGIDGLGKVGRVLRVDVSKIDQLLFQKIVPVIAPIAVDVAGGIGLNINADLAAAAISGAYPNSTVIIMTDVAGIYQNWPDKSSLIEKISAHELAELKLTFADGMLPKVDATLEAIAAGANSVRIIDGTDETSFAAALDGSGGTLVYA</sequence>
<dbReference type="Proteomes" id="UP000217221">
    <property type="component" value="Chromosome"/>
</dbReference>
<evidence type="ECO:0000256" key="2">
    <source>
        <dbReference type="ARBA" id="ARBA00013065"/>
    </source>
</evidence>
<organism evidence="11 12">
    <name type="scientific">Candidatus Planktophila limnetica</name>
    <dbReference type="NCBI Taxonomy" id="573600"/>
    <lineage>
        <taxon>Bacteria</taxon>
        <taxon>Bacillati</taxon>
        <taxon>Actinomycetota</taxon>
        <taxon>Actinomycetes</taxon>
        <taxon>Candidatus Nanopelagicales</taxon>
        <taxon>Candidatus Nanopelagicaceae</taxon>
        <taxon>Candidatus Planktophila</taxon>
    </lineage>
</organism>
<evidence type="ECO:0000256" key="6">
    <source>
        <dbReference type="ARBA" id="ARBA00022741"/>
    </source>
</evidence>
<evidence type="ECO:0000256" key="9">
    <source>
        <dbReference type="ARBA" id="ARBA00048141"/>
    </source>
</evidence>
<dbReference type="InterPro" id="IPR004662">
    <property type="entry name" value="AcgluKinase_fam"/>
</dbReference>
<dbReference type="GO" id="GO:0005524">
    <property type="term" value="F:ATP binding"/>
    <property type="evidence" value="ECO:0007669"/>
    <property type="project" value="UniProtKB-KW"/>
</dbReference>
<keyword evidence="8" id="KW-0067">ATP-binding</keyword>
<gene>
    <name evidence="11" type="ORF">PHILAsVB114_03705</name>
</gene>
<dbReference type="Gene3D" id="3.40.1160.10">
    <property type="entry name" value="Acetylglutamate kinase-like"/>
    <property type="match status" value="1"/>
</dbReference>